<accession>X0X385</accession>
<feature type="transmembrane region" description="Helical" evidence="1">
    <location>
        <begin position="36"/>
        <end position="57"/>
    </location>
</feature>
<keyword evidence="1" id="KW-0812">Transmembrane</keyword>
<protein>
    <submittedName>
        <fullName evidence="2">Uncharacterized protein</fullName>
    </submittedName>
</protein>
<reference evidence="2" key="1">
    <citation type="journal article" date="2014" name="Front. Microbiol.">
        <title>High frequency of phylogenetically diverse reductive dehalogenase-homologous genes in deep subseafloor sedimentary metagenomes.</title>
        <authorList>
            <person name="Kawai M."/>
            <person name="Futagami T."/>
            <person name="Toyoda A."/>
            <person name="Takaki Y."/>
            <person name="Nishi S."/>
            <person name="Hori S."/>
            <person name="Arai W."/>
            <person name="Tsubouchi T."/>
            <person name="Morono Y."/>
            <person name="Uchiyama I."/>
            <person name="Ito T."/>
            <person name="Fujiyama A."/>
            <person name="Inagaki F."/>
            <person name="Takami H."/>
        </authorList>
    </citation>
    <scope>NUCLEOTIDE SEQUENCE</scope>
    <source>
        <strain evidence="2">Expedition CK06-06</strain>
    </source>
</reference>
<keyword evidence="1" id="KW-0472">Membrane</keyword>
<evidence type="ECO:0000256" key="1">
    <source>
        <dbReference type="SAM" id="Phobius"/>
    </source>
</evidence>
<keyword evidence="1" id="KW-1133">Transmembrane helix</keyword>
<comment type="caution">
    <text evidence="2">The sequence shown here is derived from an EMBL/GenBank/DDBJ whole genome shotgun (WGS) entry which is preliminary data.</text>
</comment>
<sequence length="111" mass="13284">MAKKRKEKDEEKEIDFKIPKFDKEKFIENERQKIKITFLSFLFGVAIAFISFGFWVLLSGNDFRWELVLLFGVFTAAWLKYLFARLNIGMKELGRKGIFTSYAIYFFTWLL</sequence>
<dbReference type="AlphaFoldDB" id="X0X385"/>
<feature type="non-terminal residue" evidence="2">
    <location>
        <position position="111"/>
    </location>
</feature>
<evidence type="ECO:0000313" key="2">
    <source>
        <dbReference type="EMBL" id="GAG19446.1"/>
    </source>
</evidence>
<gene>
    <name evidence="2" type="ORF">S01H1_49092</name>
</gene>
<name>X0X385_9ZZZZ</name>
<dbReference type="EMBL" id="BARS01031552">
    <property type="protein sequence ID" value="GAG19446.1"/>
    <property type="molecule type" value="Genomic_DNA"/>
</dbReference>
<organism evidence="2">
    <name type="scientific">marine sediment metagenome</name>
    <dbReference type="NCBI Taxonomy" id="412755"/>
    <lineage>
        <taxon>unclassified sequences</taxon>
        <taxon>metagenomes</taxon>
        <taxon>ecological metagenomes</taxon>
    </lineage>
</organism>
<feature type="transmembrane region" description="Helical" evidence="1">
    <location>
        <begin position="63"/>
        <end position="81"/>
    </location>
</feature>
<proteinExistence type="predicted"/>